<reference evidence="12 13" key="1">
    <citation type="journal article" date="2014" name="BMC Genomics">
        <title>Genome sequencing of four Aureobasidium pullulans varieties: biotechnological potential, stress tolerance, and description of new species.</title>
        <authorList>
            <person name="Gostin Ar C."/>
            <person name="Ohm R.A."/>
            <person name="Kogej T."/>
            <person name="Sonjak S."/>
            <person name="Turk M."/>
            <person name="Zajc J."/>
            <person name="Zalar P."/>
            <person name="Grube M."/>
            <person name="Sun H."/>
            <person name="Han J."/>
            <person name="Sharma A."/>
            <person name="Chiniquy J."/>
            <person name="Ngan C.Y."/>
            <person name="Lipzen A."/>
            <person name="Barry K."/>
            <person name="Grigoriev I.V."/>
            <person name="Gunde-Cimerman N."/>
        </authorList>
    </citation>
    <scope>NUCLEOTIDE SEQUENCE [LARGE SCALE GENOMIC DNA]</scope>
    <source>
        <strain evidence="12 13">CBS 110374</strain>
    </source>
</reference>
<evidence type="ECO:0000256" key="3">
    <source>
        <dbReference type="ARBA" id="ARBA00022723"/>
    </source>
</evidence>
<keyword evidence="9" id="KW-0539">Nucleus</keyword>
<dbReference type="SMART" id="SM00066">
    <property type="entry name" value="GAL4"/>
    <property type="match status" value="1"/>
</dbReference>
<dbReference type="PROSITE" id="PS00463">
    <property type="entry name" value="ZN2_CY6_FUNGAL_1"/>
    <property type="match status" value="1"/>
</dbReference>
<evidence type="ECO:0000259" key="11">
    <source>
        <dbReference type="PROSITE" id="PS50048"/>
    </source>
</evidence>
<dbReference type="Pfam" id="PF04082">
    <property type="entry name" value="Fungal_trans"/>
    <property type="match status" value="1"/>
</dbReference>
<dbReference type="PANTHER" id="PTHR31779:SF5">
    <property type="entry name" value="ZN(II)2CYS6 TRANSCRIPTION FACTOR (EUROFUNG)"/>
    <property type="match status" value="1"/>
</dbReference>
<dbReference type="GO" id="GO:0008270">
    <property type="term" value="F:zinc ion binding"/>
    <property type="evidence" value="ECO:0007669"/>
    <property type="project" value="InterPro"/>
</dbReference>
<dbReference type="InterPro" id="IPR052478">
    <property type="entry name" value="Metabolite_Synth_Reg"/>
</dbReference>
<keyword evidence="13" id="KW-1185">Reference proteome</keyword>
<keyword evidence="3" id="KW-0479">Metal-binding</keyword>
<dbReference type="SUPFAM" id="SSF57701">
    <property type="entry name" value="Zn2/Cys6 DNA-binding domain"/>
    <property type="match status" value="1"/>
</dbReference>
<dbReference type="PANTHER" id="PTHR31779">
    <property type="entry name" value="2-NITROPROPANE DIOXYGENASE FAMILY, PUTATIVE (AFU_ORTHOLOGUE AFUA_2G17430)-RELATED"/>
    <property type="match status" value="1"/>
</dbReference>
<evidence type="ECO:0000256" key="5">
    <source>
        <dbReference type="ARBA" id="ARBA00023002"/>
    </source>
</evidence>
<proteinExistence type="predicted"/>
<keyword evidence="1" id="KW-0285">Flavoprotein</keyword>
<organism evidence="12 13">
    <name type="scientific">Aureobasidium melanogenum (strain CBS 110374)</name>
    <name type="common">Aureobasidium pullulans var. melanogenum</name>
    <dbReference type="NCBI Taxonomy" id="1043003"/>
    <lineage>
        <taxon>Eukaryota</taxon>
        <taxon>Fungi</taxon>
        <taxon>Dikarya</taxon>
        <taxon>Ascomycota</taxon>
        <taxon>Pezizomycotina</taxon>
        <taxon>Dothideomycetes</taxon>
        <taxon>Dothideomycetidae</taxon>
        <taxon>Dothideales</taxon>
        <taxon>Saccotheciaceae</taxon>
        <taxon>Aureobasidium</taxon>
    </lineage>
</organism>
<keyword evidence="7" id="KW-0238">DNA-binding</keyword>
<dbReference type="InterPro" id="IPR007219">
    <property type="entry name" value="XnlR_reg_dom"/>
</dbReference>
<dbReference type="Gene3D" id="4.10.240.10">
    <property type="entry name" value="Zn(2)-C6 fungal-type DNA-binding domain"/>
    <property type="match status" value="1"/>
</dbReference>
<dbReference type="InterPro" id="IPR013785">
    <property type="entry name" value="Aldolase_TIM"/>
</dbReference>
<dbReference type="RefSeq" id="XP_040876263.1">
    <property type="nucleotide sequence ID" value="XM_041026980.1"/>
</dbReference>
<dbReference type="CDD" id="cd04730">
    <property type="entry name" value="NPD_like"/>
    <property type="match status" value="1"/>
</dbReference>
<evidence type="ECO:0000256" key="2">
    <source>
        <dbReference type="ARBA" id="ARBA00022643"/>
    </source>
</evidence>
<dbReference type="EMBL" id="KL584849">
    <property type="protein sequence ID" value="KEQ59240.1"/>
    <property type="molecule type" value="Genomic_DNA"/>
</dbReference>
<feature type="region of interest" description="Disordered" evidence="10">
    <location>
        <begin position="54"/>
        <end position="73"/>
    </location>
</feature>
<dbReference type="GeneID" id="63920353"/>
<dbReference type="AlphaFoldDB" id="A0A074VES9"/>
<dbReference type="PROSITE" id="PS50048">
    <property type="entry name" value="ZN2_CY6_FUNGAL_2"/>
    <property type="match status" value="1"/>
</dbReference>
<dbReference type="InterPro" id="IPR004136">
    <property type="entry name" value="NMO"/>
</dbReference>
<dbReference type="GO" id="GO:0018580">
    <property type="term" value="F:nitronate monooxygenase activity"/>
    <property type="evidence" value="ECO:0007669"/>
    <property type="project" value="InterPro"/>
</dbReference>
<evidence type="ECO:0000256" key="8">
    <source>
        <dbReference type="ARBA" id="ARBA00023163"/>
    </source>
</evidence>
<evidence type="ECO:0000256" key="7">
    <source>
        <dbReference type="ARBA" id="ARBA00023125"/>
    </source>
</evidence>
<dbReference type="Pfam" id="PF03060">
    <property type="entry name" value="NMO"/>
    <property type="match status" value="1"/>
</dbReference>
<keyword evidence="5" id="KW-0560">Oxidoreductase</keyword>
<evidence type="ECO:0000313" key="12">
    <source>
        <dbReference type="EMBL" id="KEQ59240.1"/>
    </source>
</evidence>
<dbReference type="InterPro" id="IPR036864">
    <property type="entry name" value="Zn2-C6_fun-type_DNA-bd_sf"/>
</dbReference>
<accession>A0A074VES9</accession>
<dbReference type="InterPro" id="IPR001138">
    <property type="entry name" value="Zn2Cys6_DnaBD"/>
</dbReference>
<sequence>MSSSTPQHNRLRSRVACEPCRERKRKCDGAFPCSTCVRYAYDCHYPQSSRKRKSAAISDTAAEHTPPTPTDQDAQTRIQSLEANSGSAFVRKMALGIDPANAPRLRLFAWNVFLGSRKSTHIPVSRSLTQIVSWPELEELVNIYFSKVDPCYGFVDRRSLERRMRIYWMNDSTETSSFEAVMCGIAALGLLFSRRNVVDAELDLVETAKRILEASISVHPSLDIVTAWVLRVAYMRMTAPAHAAWMASCMLMHTLEAAGIHSTHVLNWSADESGQPLTPEIRKRILGVAQHLNIWMSFDIGRSRVHLQTLDFDLPAPREGGYTTELLELLPHSENLNPDKNVDVVDLRNSLATIVERHHSAPPSILAQCNLTLLLCRRLRTLNFHFQGNLLNQVLTVTARGIQAAQDLLDDCAPWHHVVNVPFQIICILLALDTPAAIAQLNDGVKTLNNIQLVYPTDAAKEALSTACLLIHLHRKRKEADLKTLSEIVSTYSPSVLLDQQISSQPQTINEWGNTWLETLPEMSDLQSFDIDRFLNGSTSFDHPFEMAALLKKTYPWIKLPLIISAPMLGAATPALAASVSKAGGIGFLAGGTKPAELDELLSKISALIPSKSHTQNDVLPIGVGFQNWGCSLDAMSPIFRRYCVAAIWLFAPKQLADFGPWAQDIRNVSEGRTQVWIQVGTVSEALEVMRLARPDVIVVQGTDAGGHGLRQSASIISLLPETKDALKTAGYPDVPVLAAGGIVESRGVAAALTLGADGVVMGTRFLAAKEAGIAKGWQNEIIRVKDGGTTTKRSTLCDRLKETVGWPEHYDGRAIINKGHLDEQAGLSDADNVRFYKEELKRGDEAFGNDGRMVTYAGTGVGLIKEAKSAADIVEETSFGALQILQRSAISLTSGEETNAL</sequence>
<keyword evidence="2" id="KW-0288">FMN</keyword>
<dbReference type="CDD" id="cd00067">
    <property type="entry name" value="GAL4"/>
    <property type="match status" value="1"/>
</dbReference>
<evidence type="ECO:0000256" key="6">
    <source>
        <dbReference type="ARBA" id="ARBA00023015"/>
    </source>
</evidence>
<evidence type="ECO:0000256" key="4">
    <source>
        <dbReference type="ARBA" id="ARBA00022833"/>
    </source>
</evidence>
<dbReference type="GO" id="GO:0003677">
    <property type="term" value="F:DNA binding"/>
    <property type="evidence" value="ECO:0007669"/>
    <property type="project" value="UniProtKB-KW"/>
</dbReference>
<dbReference type="Proteomes" id="UP000030672">
    <property type="component" value="Unassembled WGS sequence"/>
</dbReference>
<keyword evidence="4" id="KW-0862">Zinc</keyword>
<feature type="domain" description="Zn(2)-C6 fungal-type" evidence="11">
    <location>
        <begin position="16"/>
        <end position="45"/>
    </location>
</feature>
<dbReference type="Gene3D" id="3.20.20.70">
    <property type="entry name" value="Aldolase class I"/>
    <property type="match status" value="1"/>
</dbReference>
<name>A0A074VES9_AURM1</name>
<dbReference type="GO" id="GO:0006351">
    <property type="term" value="P:DNA-templated transcription"/>
    <property type="evidence" value="ECO:0007669"/>
    <property type="project" value="InterPro"/>
</dbReference>
<evidence type="ECO:0000256" key="1">
    <source>
        <dbReference type="ARBA" id="ARBA00022630"/>
    </source>
</evidence>
<dbReference type="SUPFAM" id="SSF51412">
    <property type="entry name" value="Inosine monophosphate dehydrogenase (IMPDH)"/>
    <property type="match status" value="1"/>
</dbReference>
<evidence type="ECO:0000256" key="9">
    <source>
        <dbReference type="ARBA" id="ARBA00023242"/>
    </source>
</evidence>
<protein>
    <submittedName>
        <fullName evidence="12">Inosine monophosphate dehydrogenase</fullName>
    </submittedName>
</protein>
<evidence type="ECO:0000313" key="13">
    <source>
        <dbReference type="Proteomes" id="UP000030672"/>
    </source>
</evidence>
<gene>
    <name evidence="12" type="ORF">M437DRAFT_78376</name>
</gene>
<keyword evidence="6" id="KW-0805">Transcription regulation</keyword>
<dbReference type="GO" id="GO:0000981">
    <property type="term" value="F:DNA-binding transcription factor activity, RNA polymerase II-specific"/>
    <property type="evidence" value="ECO:0007669"/>
    <property type="project" value="InterPro"/>
</dbReference>
<evidence type="ECO:0000256" key="10">
    <source>
        <dbReference type="SAM" id="MobiDB-lite"/>
    </source>
</evidence>
<keyword evidence="8" id="KW-0804">Transcription</keyword>
<dbReference type="GO" id="GO:0009410">
    <property type="term" value="P:response to xenobiotic stimulus"/>
    <property type="evidence" value="ECO:0007669"/>
    <property type="project" value="TreeGrafter"/>
</dbReference>
<dbReference type="Pfam" id="PF00172">
    <property type="entry name" value="Zn_clus"/>
    <property type="match status" value="1"/>
</dbReference>
<dbReference type="HOGENOM" id="CLU_321040_0_0_1"/>
<dbReference type="CDD" id="cd12148">
    <property type="entry name" value="fungal_TF_MHR"/>
    <property type="match status" value="1"/>
</dbReference>